<accession>A0ABY6HP21</accession>
<protein>
    <recommendedName>
        <fullName evidence="1">HD/PDEase domain-containing protein</fullName>
    </recommendedName>
</protein>
<dbReference type="Pfam" id="PF01966">
    <property type="entry name" value="HD"/>
    <property type="match status" value="1"/>
</dbReference>
<evidence type="ECO:0000259" key="1">
    <source>
        <dbReference type="SMART" id="SM00471"/>
    </source>
</evidence>
<name>A0ABY6HP21_9ARCH</name>
<proteinExistence type="predicted"/>
<keyword evidence="3" id="KW-1185">Reference proteome</keyword>
<dbReference type="PANTHER" id="PTHR38659:SF2">
    <property type="entry name" value="HDIG DOMAIN PROTEIN"/>
    <property type="match status" value="1"/>
</dbReference>
<dbReference type="PANTHER" id="PTHR38659">
    <property type="entry name" value="METAL-DEPENDENT PHOSPHOHYDROLASE"/>
    <property type="match status" value="1"/>
</dbReference>
<evidence type="ECO:0000313" key="3">
    <source>
        <dbReference type="Proteomes" id="UP001208689"/>
    </source>
</evidence>
<dbReference type="NCBIfam" id="TIGR00277">
    <property type="entry name" value="HDIG"/>
    <property type="match status" value="1"/>
</dbReference>
<feature type="domain" description="HD/PDEase" evidence="1">
    <location>
        <begin position="26"/>
        <end position="149"/>
    </location>
</feature>
<sequence>MDNITNDSEKLPSREEAIRIMNHFGLSHNIINHELAVMRKARDIAHNITKISVDIELVKIGAIMHDIGRCKTHGMQHGPVGGDIIRSLGLSEKLARIAERHSMAGITPQEAEMFDLPDRCLMPESIEEKIVCLADKYHTGTIKVTIEQRFQRWIDKFGENEFLLTQIKRAKELEEEILALIF</sequence>
<dbReference type="Gene3D" id="1.10.3210.10">
    <property type="entry name" value="Hypothetical protein af1432"/>
    <property type="match status" value="1"/>
</dbReference>
<reference evidence="2" key="1">
    <citation type="submission" date="2022-09" db="EMBL/GenBank/DDBJ databases">
        <title>Actin cytoskeleton and complex cell architecture in an #Asgard archaeon.</title>
        <authorList>
            <person name="Ponce Toledo R.I."/>
            <person name="Schleper C."/>
            <person name="Rodrigues Oliveira T."/>
            <person name="Wollweber F."/>
            <person name="Xu J."/>
            <person name="Rittmann S."/>
            <person name="Klingl A."/>
            <person name="Pilhofer M."/>
        </authorList>
    </citation>
    <scope>NUCLEOTIDE SEQUENCE</scope>
    <source>
        <strain evidence="2">B-35</strain>
    </source>
</reference>
<organism evidence="2 3">
    <name type="scientific">Candidatus Lokiarchaeum ossiferum</name>
    <dbReference type="NCBI Taxonomy" id="2951803"/>
    <lineage>
        <taxon>Archaea</taxon>
        <taxon>Promethearchaeati</taxon>
        <taxon>Promethearchaeota</taxon>
        <taxon>Promethearchaeia</taxon>
        <taxon>Promethearchaeales</taxon>
        <taxon>Promethearchaeaceae</taxon>
        <taxon>Candidatus Lokiarchaeum</taxon>
    </lineage>
</organism>
<dbReference type="SMART" id="SM00471">
    <property type="entry name" value="HDc"/>
    <property type="match status" value="1"/>
</dbReference>
<dbReference type="InterPro" id="IPR006674">
    <property type="entry name" value="HD_domain"/>
</dbReference>
<dbReference type="EMBL" id="CP104013">
    <property type="protein sequence ID" value="UYP45155.1"/>
    <property type="molecule type" value="Genomic_DNA"/>
</dbReference>
<dbReference type="InterPro" id="IPR006675">
    <property type="entry name" value="HDIG_dom"/>
</dbReference>
<gene>
    <name evidence="2" type="ORF">NEF87_001440</name>
</gene>
<evidence type="ECO:0000313" key="2">
    <source>
        <dbReference type="EMBL" id="UYP45155.1"/>
    </source>
</evidence>
<dbReference type="Proteomes" id="UP001208689">
    <property type="component" value="Chromosome"/>
</dbReference>
<dbReference type="SUPFAM" id="SSF109604">
    <property type="entry name" value="HD-domain/PDEase-like"/>
    <property type="match status" value="1"/>
</dbReference>
<dbReference type="InterPro" id="IPR003607">
    <property type="entry name" value="HD/PDEase_dom"/>
</dbReference>
<dbReference type="CDD" id="cd00077">
    <property type="entry name" value="HDc"/>
    <property type="match status" value="1"/>
</dbReference>